<dbReference type="EMBL" id="CAJVCH010130024">
    <property type="protein sequence ID" value="CAG7726050.1"/>
    <property type="molecule type" value="Genomic_DNA"/>
</dbReference>
<accession>A0A8J2NZ90</accession>
<protein>
    <submittedName>
        <fullName evidence="1">Uncharacterized protein</fullName>
    </submittedName>
</protein>
<dbReference type="OrthoDB" id="10028922at2759"/>
<comment type="caution">
    <text evidence="1">The sequence shown here is derived from an EMBL/GenBank/DDBJ whole genome shotgun (WGS) entry which is preliminary data.</text>
</comment>
<gene>
    <name evidence="1" type="ORF">AFUS01_LOCUS14981</name>
</gene>
<name>A0A8J2NZ90_9HEXA</name>
<evidence type="ECO:0000313" key="1">
    <source>
        <dbReference type="EMBL" id="CAG7726050.1"/>
    </source>
</evidence>
<reference evidence="1" key="1">
    <citation type="submission" date="2021-06" db="EMBL/GenBank/DDBJ databases">
        <authorList>
            <person name="Hodson N. C."/>
            <person name="Mongue J. A."/>
            <person name="Jaron S. K."/>
        </authorList>
    </citation>
    <scope>NUCLEOTIDE SEQUENCE</scope>
</reference>
<organism evidence="1 2">
    <name type="scientific">Allacma fusca</name>
    <dbReference type="NCBI Taxonomy" id="39272"/>
    <lineage>
        <taxon>Eukaryota</taxon>
        <taxon>Metazoa</taxon>
        <taxon>Ecdysozoa</taxon>
        <taxon>Arthropoda</taxon>
        <taxon>Hexapoda</taxon>
        <taxon>Collembola</taxon>
        <taxon>Symphypleona</taxon>
        <taxon>Sminthuridae</taxon>
        <taxon>Allacma</taxon>
    </lineage>
</organism>
<evidence type="ECO:0000313" key="2">
    <source>
        <dbReference type="Proteomes" id="UP000708208"/>
    </source>
</evidence>
<sequence>MLPLNHKIYSDRHQRRKRKHEVDCYITALSAVPSTSPILVKQAKIQEKYSEKSTLTRTFDDTNIQGSVLDSLPKDAEYFQPEIDDARVISSDEDDLNCKYDANFFRDFLRKWVPDYKVPSNAVSDLLKLLRNFPPFQELPNDCRTLLKTPRTTLVRDVAPGHYCHFGLKKQLLRIISSLTESEKLKLGSQIKLQINVDGLPLLKSSTQQFWPILGYIKGSRLSVFAIGLFCGNTKPDSSVEYLKEFISELKKVTETGLKFQDEHVSICIDSFICDAPARSNLLSTKGHSGYKSCTKCAFVGSYTDNRVILCNTGFTKRTNEEFRNKTDPKHHNGNSPLVDLNFDIVKCFPYEFMHFVCLGVMRKLLNLWTR</sequence>
<dbReference type="AlphaFoldDB" id="A0A8J2NZ90"/>
<keyword evidence="2" id="KW-1185">Reference proteome</keyword>
<dbReference type="PANTHER" id="PTHR33053:SF24">
    <property type="entry name" value="TRANSPOSASE DOMAIN-CONTAINING PROTEIN"/>
    <property type="match status" value="1"/>
</dbReference>
<proteinExistence type="predicted"/>
<dbReference type="Proteomes" id="UP000708208">
    <property type="component" value="Unassembled WGS sequence"/>
</dbReference>
<dbReference type="PANTHER" id="PTHR33053">
    <property type="entry name" value="PROTEIN, PUTATIVE-RELATED"/>
    <property type="match status" value="1"/>
</dbReference>